<dbReference type="Proteomes" id="UP000663903">
    <property type="component" value="Chromosome"/>
</dbReference>
<organism evidence="1 2">
    <name type="scientific">Ottowia testudinis</name>
    <dbReference type="NCBI Taxonomy" id="2816950"/>
    <lineage>
        <taxon>Bacteria</taxon>
        <taxon>Pseudomonadati</taxon>
        <taxon>Pseudomonadota</taxon>
        <taxon>Betaproteobacteria</taxon>
        <taxon>Burkholderiales</taxon>
        <taxon>Comamonadaceae</taxon>
        <taxon>Ottowia</taxon>
    </lineage>
</organism>
<sequence length="165" mass="18170">MNLITLQHALARSPADYAAAPLDAFKQLVTQTEQLQAFAKAVKEFAEQASELRYAEQARHRRQAEGRDFGTIRLDDHGNTVVCDQRKIIDWDQAKLAELAGKIAATGDNPAEYLDISYKVAESKYKAWPATLREQFAPARTERPGKTSYSLMAVDAGSSAQNGGV</sequence>
<accession>A0A975CDF1</accession>
<dbReference type="AlphaFoldDB" id="A0A975CDF1"/>
<evidence type="ECO:0000313" key="1">
    <source>
        <dbReference type="EMBL" id="QTD44360.1"/>
    </source>
</evidence>
<name>A0A975CDF1_9BURK</name>
<proteinExistence type="predicted"/>
<dbReference type="EMBL" id="CP071796">
    <property type="protein sequence ID" value="QTD44360.1"/>
    <property type="molecule type" value="Genomic_DNA"/>
</dbReference>
<reference evidence="1" key="1">
    <citation type="submission" date="2021-03" db="EMBL/GenBank/DDBJ databases">
        <title>Ottowia sp. 27C isolated from the cloaca of a Giant Asian pond turtle (Heosemys grandis).</title>
        <authorList>
            <person name="Spergser J."/>
            <person name="Busse H.-J."/>
        </authorList>
    </citation>
    <scope>NUCLEOTIDE SEQUENCE</scope>
    <source>
        <strain evidence="1">27C</strain>
    </source>
</reference>
<gene>
    <name evidence="1" type="ORF">J1M35_14770</name>
</gene>
<dbReference type="KEGG" id="otd:J1M35_14770"/>
<dbReference type="RefSeq" id="WP_208007924.1">
    <property type="nucleotide sequence ID" value="NZ_CP071796.1"/>
</dbReference>
<keyword evidence="2" id="KW-1185">Reference proteome</keyword>
<evidence type="ECO:0000313" key="2">
    <source>
        <dbReference type="Proteomes" id="UP000663903"/>
    </source>
</evidence>
<protein>
    <submittedName>
        <fullName evidence="1">Uncharacterized protein</fullName>
    </submittedName>
</protein>